<keyword evidence="3 7" id="KW-0489">Methyltransferase</keyword>
<dbReference type="SUPFAM" id="SSF53335">
    <property type="entry name" value="S-adenosyl-L-methionine-dependent methyltransferases"/>
    <property type="match status" value="1"/>
</dbReference>
<dbReference type="KEGG" id="kyr:CVV65_03805"/>
<comment type="caution">
    <text evidence="7">Lacks conserved residue(s) required for the propagation of feature annotation.</text>
</comment>
<evidence type="ECO:0000313" key="10">
    <source>
        <dbReference type="EMBL" id="ATY84183.1"/>
    </source>
</evidence>
<organism evidence="10 11">
    <name type="scientific">Kyrpidia spormannii</name>
    <dbReference type="NCBI Taxonomy" id="2055160"/>
    <lineage>
        <taxon>Bacteria</taxon>
        <taxon>Bacillati</taxon>
        <taxon>Bacillota</taxon>
        <taxon>Bacilli</taxon>
        <taxon>Bacillales</taxon>
        <taxon>Alicyclobacillaceae</taxon>
        <taxon>Kyrpidia</taxon>
    </lineage>
</organism>
<dbReference type="PANTHER" id="PTHR22807:SF30">
    <property type="entry name" value="28S RRNA (CYTOSINE(4447)-C(5))-METHYLTRANSFERASE-RELATED"/>
    <property type="match status" value="1"/>
</dbReference>
<dbReference type="InterPro" id="IPR031341">
    <property type="entry name" value="Methyltr_RsmF_N"/>
</dbReference>
<sequence length="513" mass="56872">MLIIVEAANPAKRRHAEKRSRDMERFVVALPDLFVHRMRELLGPEAEDFFEALRRPRSRGLRVNTLRARPDALARRSPFSLAPVPWAPEGFLYHHPDRPGLHPWYDAGVYYIQEPAAMAAAVLLAPQPGEWVLDLAAAPGGKSSHLAARMENRGLLVANEPHPRRCRVLAQNLERLGVTNALITQEQPEALLRFAGLFDRVLLDAPCTGESMFRKDPSVAEAWSLRRITRNAERGQHILSVAADFVRPGGRLLYATCTFAPEENEQVIARFLRERRDFHLVPAELPGSSPGRPEWADGNEELSRCCRLWPHRTPADGHFYALLERAEDARPQGAGRGQTGPRIGRSLKTSRLPDRAAAAIRRQLPEISLPALWEQRGDTWIALPEDLPRLGSLDGVRIMAKGVAWGAVRGATFLPAHSLAMSLPFEESPRAITWPANTPEVVEWLKGRSLPAPPGAEPGWVRVGVDGFPLGWGKISAGQLKNHYPKGLRRDLSTDRELDDPEDGGADGQSGSL</sequence>
<evidence type="ECO:0000256" key="6">
    <source>
        <dbReference type="ARBA" id="ARBA00022884"/>
    </source>
</evidence>
<proteinExistence type="inferred from homology"/>
<keyword evidence="4 7" id="KW-0808">Transferase</keyword>
<keyword evidence="5 7" id="KW-0949">S-adenosyl-L-methionine</keyword>
<dbReference type="OrthoDB" id="9810297at2"/>
<evidence type="ECO:0000256" key="1">
    <source>
        <dbReference type="ARBA" id="ARBA00007494"/>
    </source>
</evidence>
<evidence type="ECO:0000259" key="9">
    <source>
        <dbReference type="PROSITE" id="PS51686"/>
    </source>
</evidence>
<reference evidence="11" key="1">
    <citation type="submission" date="2017-11" db="EMBL/GenBank/DDBJ databases">
        <title>Complete Genome Sequence of Kyrpidia sp. Strain EA-1, a thermophilic, hydrogen-oxidizing Bacterium, isolated from the Azores.</title>
        <authorList>
            <person name="Reiner J.E."/>
            <person name="Lapp C.J."/>
            <person name="Bunk B."/>
            <person name="Gescher J."/>
        </authorList>
    </citation>
    <scope>NUCLEOTIDE SEQUENCE [LARGE SCALE GENOMIC DNA]</scope>
    <source>
        <strain evidence="11">EA-1</strain>
    </source>
</reference>
<dbReference type="InterPro" id="IPR029063">
    <property type="entry name" value="SAM-dependent_MTases_sf"/>
</dbReference>
<dbReference type="EMBL" id="CP024955">
    <property type="protein sequence ID" value="ATY84183.1"/>
    <property type="molecule type" value="Genomic_DNA"/>
</dbReference>
<dbReference type="Gene3D" id="2.30.130.60">
    <property type="match status" value="1"/>
</dbReference>
<dbReference type="InterPro" id="IPR027391">
    <property type="entry name" value="Nol1_Nop2_Fmu_2"/>
</dbReference>
<evidence type="ECO:0000256" key="4">
    <source>
        <dbReference type="ARBA" id="ARBA00022679"/>
    </source>
</evidence>
<keyword evidence="6 7" id="KW-0694">RNA-binding</keyword>
<dbReference type="GO" id="GO:0003723">
    <property type="term" value="F:RNA binding"/>
    <property type="evidence" value="ECO:0007669"/>
    <property type="project" value="UniProtKB-UniRule"/>
</dbReference>
<dbReference type="Pfam" id="PF17125">
    <property type="entry name" value="Methyltr_RsmF_N"/>
    <property type="match status" value="1"/>
</dbReference>
<evidence type="ECO:0000256" key="3">
    <source>
        <dbReference type="ARBA" id="ARBA00022603"/>
    </source>
</evidence>
<evidence type="ECO:0000256" key="7">
    <source>
        <dbReference type="PROSITE-ProRule" id="PRU01023"/>
    </source>
</evidence>
<protein>
    <submittedName>
        <fullName evidence="10">SAM-dependent methyltransferase</fullName>
    </submittedName>
</protein>
<feature type="active site" description="Nucleophile" evidence="7">
    <location>
        <position position="257"/>
    </location>
</feature>
<dbReference type="InterPro" id="IPR023267">
    <property type="entry name" value="RCMT"/>
</dbReference>
<dbReference type="GO" id="GO:0008173">
    <property type="term" value="F:RNA methyltransferase activity"/>
    <property type="evidence" value="ECO:0007669"/>
    <property type="project" value="InterPro"/>
</dbReference>
<dbReference type="InterPro" id="IPR049560">
    <property type="entry name" value="MeTrfase_RsmB-F_NOP2_cat"/>
</dbReference>
<feature type="domain" description="SAM-dependent MTase RsmB/NOP-type" evidence="9">
    <location>
        <begin position="49"/>
        <end position="326"/>
    </location>
</feature>
<evidence type="ECO:0000256" key="8">
    <source>
        <dbReference type="SAM" id="MobiDB-lite"/>
    </source>
</evidence>
<keyword evidence="2" id="KW-0963">Cytoplasm</keyword>
<evidence type="ECO:0000256" key="2">
    <source>
        <dbReference type="ARBA" id="ARBA00022490"/>
    </source>
</evidence>
<dbReference type="InterPro" id="IPR001678">
    <property type="entry name" value="MeTrfase_RsmB-F_NOP2_dom"/>
</dbReference>
<dbReference type="InterPro" id="IPR018314">
    <property type="entry name" value="RsmB/NOL1/NOP2-like_CS"/>
</dbReference>
<dbReference type="GO" id="GO:0001510">
    <property type="term" value="P:RNA methylation"/>
    <property type="evidence" value="ECO:0007669"/>
    <property type="project" value="InterPro"/>
</dbReference>
<dbReference type="AlphaFoldDB" id="A0A2K8N415"/>
<evidence type="ECO:0000256" key="5">
    <source>
        <dbReference type="ARBA" id="ARBA00022691"/>
    </source>
</evidence>
<feature type="binding site" evidence="7">
    <location>
        <position position="204"/>
    </location>
    <ligand>
        <name>S-adenosyl-L-methionine</name>
        <dbReference type="ChEBI" id="CHEBI:59789"/>
    </ligand>
</feature>
<gene>
    <name evidence="10" type="ORF">CVV65_03805</name>
</gene>
<name>A0A2K8N415_9BACL</name>
<dbReference type="PANTHER" id="PTHR22807">
    <property type="entry name" value="NOP2 YEAST -RELATED NOL1/NOP2/FMU SUN DOMAIN-CONTAINING"/>
    <property type="match status" value="1"/>
</dbReference>
<dbReference type="PROSITE" id="PS01153">
    <property type="entry name" value="NOL1_NOP2_SUN"/>
    <property type="match status" value="1"/>
</dbReference>
<dbReference type="PROSITE" id="PS51686">
    <property type="entry name" value="SAM_MT_RSMB_NOP"/>
    <property type="match status" value="1"/>
</dbReference>
<feature type="region of interest" description="Disordered" evidence="8">
    <location>
        <begin position="486"/>
        <end position="513"/>
    </location>
</feature>
<dbReference type="Proteomes" id="UP000231932">
    <property type="component" value="Chromosome"/>
</dbReference>
<accession>A0A2K8N415</accession>
<feature type="binding site" evidence="7">
    <location>
        <begin position="136"/>
        <end position="142"/>
    </location>
    <ligand>
        <name>S-adenosyl-L-methionine</name>
        <dbReference type="ChEBI" id="CHEBI:59789"/>
    </ligand>
</feature>
<keyword evidence="11" id="KW-1185">Reference proteome</keyword>
<evidence type="ECO:0000313" key="11">
    <source>
        <dbReference type="Proteomes" id="UP000231932"/>
    </source>
</evidence>
<dbReference type="Gene3D" id="3.30.70.1170">
    <property type="entry name" value="Sun protein, domain 3"/>
    <property type="match status" value="1"/>
</dbReference>
<dbReference type="Pfam" id="PF13636">
    <property type="entry name" value="Methyltranf_PUA"/>
    <property type="match status" value="1"/>
</dbReference>
<dbReference type="Gene3D" id="3.40.50.150">
    <property type="entry name" value="Vaccinia Virus protein VP39"/>
    <property type="match status" value="1"/>
</dbReference>
<dbReference type="Pfam" id="PF01189">
    <property type="entry name" value="Methyltr_RsmB-F"/>
    <property type="match status" value="1"/>
</dbReference>
<feature type="binding site" evidence="7">
    <location>
        <position position="160"/>
    </location>
    <ligand>
        <name>S-adenosyl-L-methionine</name>
        <dbReference type="ChEBI" id="CHEBI:59789"/>
    </ligand>
</feature>
<dbReference type="PRINTS" id="PR02008">
    <property type="entry name" value="RCMTFAMILY"/>
</dbReference>
<comment type="similarity">
    <text evidence="1 7">Belongs to the class I-like SAM-binding methyltransferase superfamily. RsmB/NOP family.</text>
</comment>